<comment type="caution">
    <text evidence="2">The sequence shown here is derived from an EMBL/GenBank/DDBJ whole genome shotgun (WGS) entry which is preliminary data.</text>
</comment>
<feature type="region of interest" description="Disordered" evidence="1">
    <location>
        <begin position="107"/>
        <end position="138"/>
    </location>
</feature>
<evidence type="ECO:0000313" key="3">
    <source>
        <dbReference type="Proteomes" id="UP000801492"/>
    </source>
</evidence>
<evidence type="ECO:0000256" key="1">
    <source>
        <dbReference type="SAM" id="MobiDB-lite"/>
    </source>
</evidence>
<dbReference type="OrthoDB" id="8190314at2759"/>
<accession>A0A8K0FZA5</accession>
<dbReference type="EMBL" id="VTPC01090978">
    <property type="protein sequence ID" value="KAF2880366.1"/>
    <property type="molecule type" value="Genomic_DNA"/>
</dbReference>
<reference evidence="2" key="1">
    <citation type="submission" date="2019-08" db="EMBL/GenBank/DDBJ databases">
        <title>The genome of the North American firefly Photinus pyralis.</title>
        <authorList>
            <consortium name="Photinus pyralis genome working group"/>
            <person name="Fallon T.R."/>
            <person name="Sander Lower S.E."/>
            <person name="Weng J.-K."/>
        </authorList>
    </citation>
    <scope>NUCLEOTIDE SEQUENCE</scope>
    <source>
        <strain evidence="2">TRF0915ILg1</strain>
        <tissue evidence="2">Whole body</tissue>
    </source>
</reference>
<gene>
    <name evidence="2" type="ORF">ILUMI_25813</name>
</gene>
<organism evidence="2 3">
    <name type="scientific">Ignelater luminosus</name>
    <name type="common">Cucubano</name>
    <name type="synonym">Pyrophorus luminosus</name>
    <dbReference type="NCBI Taxonomy" id="2038154"/>
    <lineage>
        <taxon>Eukaryota</taxon>
        <taxon>Metazoa</taxon>
        <taxon>Ecdysozoa</taxon>
        <taxon>Arthropoda</taxon>
        <taxon>Hexapoda</taxon>
        <taxon>Insecta</taxon>
        <taxon>Pterygota</taxon>
        <taxon>Neoptera</taxon>
        <taxon>Endopterygota</taxon>
        <taxon>Coleoptera</taxon>
        <taxon>Polyphaga</taxon>
        <taxon>Elateriformia</taxon>
        <taxon>Elateroidea</taxon>
        <taxon>Elateridae</taxon>
        <taxon>Agrypninae</taxon>
        <taxon>Pyrophorini</taxon>
        <taxon>Ignelater</taxon>
    </lineage>
</organism>
<keyword evidence="3" id="KW-1185">Reference proteome</keyword>
<sequence length="189" mass="20769">MVVRIENTRISSAKTKKFVGNGLNIHLPENQTTVSVTGNDCRIKIDVNNGVLKVIGNSCKVQVASGNGEIIYNGNEGCIKLGAQVDEKNVTYIGNDGKVFRQVRLNKDNTKSSKEGKKMTGKNSEKPKEEEIPIENTKRNSDSNITLNIVNQSHKRFSLSEGVLSFTVPSVIVVPYVTESVIKIHKAKK</sequence>
<protein>
    <submittedName>
        <fullName evidence="2">Uncharacterized protein</fullName>
    </submittedName>
</protein>
<dbReference type="AlphaFoldDB" id="A0A8K0FZA5"/>
<name>A0A8K0FZA5_IGNLU</name>
<dbReference type="Proteomes" id="UP000801492">
    <property type="component" value="Unassembled WGS sequence"/>
</dbReference>
<evidence type="ECO:0000313" key="2">
    <source>
        <dbReference type="EMBL" id="KAF2880366.1"/>
    </source>
</evidence>
<proteinExistence type="predicted"/>